<dbReference type="PANTHER" id="PTHR43790:SF9">
    <property type="entry name" value="GALACTOFURANOSE TRANSPORTER ATP-BINDING PROTEIN YTFR"/>
    <property type="match status" value="1"/>
</dbReference>
<reference evidence="6" key="1">
    <citation type="submission" date="2019-09" db="EMBL/GenBank/DDBJ databases">
        <title>Characterisation of the sponge microbiome using genome-centric metagenomics.</title>
        <authorList>
            <person name="Engelberts J.P."/>
            <person name="Robbins S.J."/>
            <person name="De Goeij J.M."/>
            <person name="Aranda M."/>
            <person name="Bell S.C."/>
            <person name="Webster N.S."/>
        </authorList>
    </citation>
    <scope>NUCLEOTIDE SEQUENCE</scope>
    <source>
        <strain evidence="6">SB0675_bin_29</strain>
    </source>
</reference>
<dbReference type="EMBL" id="VYDA01000391">
    <property type="protein sequence ID" value="MYH62226.1"/>
    <property type="molecule type" value="Genomic_DNA"/>
</dbReference>
<organism evidence="6">
    <name type="scientific">Caldilineaceae bacterium SB0675_bin_29</name>
    <dbReference type="NCBI Taxonomy" id="2605266"/>
    <lineage>
        <taxon>Bacteria</taxon>
        <taxon>Bacillati</taxon>
        <taxon>Chloroflexota</taxon>
        <taxon>Caldilineae</taxon>
        <taxon>Caldilineales</taxon>
        <taxon>Caldilineaceae</taxon>
    </lineage>
</organism>
<evidence type="ECO:0000259" key="5">
    <source>
        <dbReference type="PROSITE" id="PS50893"/>
    </source>
</evidence>
<dbReference type="Gene3D" id="3.40.50.300">
    <property type="entry name" value="P-loop containing nucleotide triphosphate hydrolases"/>
    <property type="match status" value="1"/>
</dbReference>
<dbReference type="InterPro" id="IPR050107">
    <property type="entry name" value="ABC_carbohydrate_import_ATPase"/>
</dbReference>
<keyword evidence="2" id="KW-0677">Repeat</keyword>
<name>A0A6B1G473_9CHLR</name>
<dbReference type="CDD" id="cd03216">
    <property type="entry name" value="ABC_Carb_Monos_I"/>
    <property type="match status" value="1"/>
</dbReference>
<dbReference type="InterPro" id="IPR003593">
    <property type="entry name" value="AAA+_ATPase"/>
</dbReference>
<accession>A0A6B1G473</accession>
<dbReference type="SUPFAM" id="SSF52540">
    <property type="entry name" value="P-loop containing nucleoside triphosphate hydrolases"/>
    <property type="match status" value="1"/>
</dbReference>
<proteinExistence type="predicted"/>
<dbReference type="AlphaFoldDB" id="A0A6B1G473"/>
<keyword evidence="1" id="KW-0813">Transport</keyword>
<evidence type="ECO:0000256" key="2">
    <source>
        <dbReference type="ARBA" id="ARBA00022737"/>
    </source>
</evidence>
<dbReference type="PROSITE" id="PS50893">
    <property type="entry name" value="ABC_TRANSPORTER_2"/>
    <property type="match status" value="1"/>
</dbReference>
<dbReference type="PANTHER" id="PTHR43790">
    <property type="entry name" value="CARBOHYDRATE TRANSPORT ATP-BINDING PROTEIN MG119-RELATED"/>
    <property type="match status" value="1"/>
</dbReference>
<dbReference type="SMART" id="SM00382">
    <property type="entry name" value="AAA"/>
    <property type="match status" value="1"/>
</dbReference>
<evidence type="ECO:0000256" key="3">
    <source>
        <dbReference type="ARBA" id="ARBA00022741"/>
    </source>
</evidence>
<gene>
    <name evidence="6" type="ORF">F4148_10850</name>
</gene>
<keyword evidence="4 6" id="KW-0067">ATP-binding</keyword>
<dbReference type="GO" id="GO:0016887">
    <property type="term" value="F:ATP hydrolysis activity"/>
    <property type="evidence" value="ECO:0007669"/>
    <property type="project" value="InterPro"/>
</dbReference>
<comment type="caution">
    <text evidence="6">The sequence shown here is derived from an EMBL/GenBank/DDBJ whole genome shotgun (WGS) entry which is preliminary data.</text>
</comment>
<feature type="non-terminal residue" evidence="6">
    <location>
        <position position="182"/>
    </location>
</feature>
<evidence type="ECO:0000313" key="6">
    <source>
        <dbReference type="EMBL" id="MYH62226.1"/>
    </source>
</evidence>
<dbReference type="InterPro" id="IPR003439">
    <property type="entry name" value="ABC_transporter-like_ATP-bd"/>
</dbReference>
<dbReference type="Pfam" id="PF00005">
    <property type="entry name" value="ABC_tran"/>
    <property type="match status" value="1"/>
</dbReference>
<evidence type="ECO:0000256" key="4">
    <source>
        <dbReference type="ARBA" id="ARBA00022840"/>
    </source>
</evidence>
<keyword evidence="3" id="KW-0547">Nucleotide-binding</keyword>
<protein>
    <submittedName>
        <fullName evidence="6">ATP-binding cassette domain-containing protein</fullName>
    </submittedName>
</protein>
<feature type="domain" description="ABC transporter" evidence="5">
    <location>
        <begin position="19"/>
        <end position="182"/>
    </location>
</feature>
<evidence type="ECO:0000256" key="1">
    <source>
        <dbReference type="ARBA" id="ARBA00022448"/>
    </source>
</evidence>
<dbReference type="InterPro" id="IPR027417">
    <property type="entry name" value="P-loop_NTPase"/>
</dbReference>
<sequence>MTTTQPARAQQASGGPPKLEVNAITKLFPGVVANKDIDLALHEGEILALLGENGAGKSTLMNIIYGLYQPSEGQILVDGRTVELHSPRDAIDLGIGMVHQHFQLVPVMSVVDNIMLGSESVDRGLLDRESVSAQIQELAERYNMPVDPNAIIEDLPVGVQQRVDILKALYRNAEFLIVDEPT</sequence>
<dbReference type="GO" id="GO:0005524">
    <property type="term" value="F:ATP binding"/>
    <property type="evidence" value="ECO:0007669"/>
    <property type="project" value="UniProtKB-KW"/>
</dbReference>